<protein>
    <submittedName>
        <fullName evidence="1">Uncharacterized protein</fullName>
    </submittedName>
</protein>
<dbReference type="KEGG" id="adin:H7849_26380"/>
<reference evidence="1 2" key="1">
    <citation type="submission" date="2020-08" db="EMBL/GenBank/DDBJ databases">
        <title>Edaphobacter telluris sp. nov. and Acidobacterium dinghuensis sp. nov., two acidobacteria isolated from forest soil.</title>
        <authorList>
            <person name="Fu J."/>
            <person name="Qiu L."/>
        </authorList>
    </citation>
    <scope>NUCLEOTIDE SEQUENCE [LARGE SCALE GENOMIC DNA]</scope>
    <source>
        <strain evidence="1">4Y35</strain>
    </source>
</reference>
<sequence length="127" mass="14329">MDKAALVTMDLQKSEKIVRALEGKGFRVAAAIWAHFPEYEDWRFVIASKDLDLLSLSDAYLKVNKALTDAGVSVRETPPIFIMRTTSPFIRALRRVFGKAEDVTGMRLGGQIWGDRFLEDAYAYKIA</sequence>
<name>A0A7G8BIT3_9BACT</name>
<dbReference type="EMBL" id="CP060394">
    <property type="protein sequence ID" value="QNI32453.1"/>
    <property type="molecule type" value="Genomic_DNA"/>
</dbReference>
<keyword evidence="2" id="KW-1185">Reference proteome</keyword>
<dbReference type="Proteomes" id="UP000515312">
    <property type="component" value="Chromosome"/>
</dbReference>
<gene>
    <name evidence="1" type="ORF">H7849_26380</name>
</gene>
<evidence type="ECO:0000313" key="2">
    <source>
        <dbReference type="Proteomes" id="UP000515312"/>
    </source>
</evidence>
<organism evidence="1 2">
    <name type="scientific">Alloacidobacterium dinghuense</name>
    <dbReference type="NCBI Taxonomy" id="2763107"/>
    <lineage>
        <taxon>Bacteria</taxon>
        <taxon>Pseudomonadati</taxon>
        <taxon>Acidobacteriota</taxon>
        <taxon>Terriglobia</taxon>
        <taxon>Terriglobales</taxon>
        <taxon>Acidobacteriaceae</taxon>
        <taxon>Alloacidobacterium</taxon>
    </lineage>
</organism>
<dbReference type="AlphaFoldDB" id="A0A7G8BIT3"/>
<proteinExistence type="predicted"/>
<accession>A0A7G8BIT3</accession>
<evidence type="ECO:0000313" key="1">
    <source>
        <dbReference type="EMBL" id="QNI32453.1"/>
    </source>
</evidence>
<dbReference type="RefSeq" id="WP_186743407.1">
    <property type="nucleotide sequence ID" value="NZ_CP060394.1"/>
</dbReference>